<dbReference type="CDD" id="cd19501">
    <property type="entry name" value="RecA-like_FtsH"/>
    <property type="match status" value="1"/>
</dbReference>
<dbReference type="InterPro" id="IPR041569">
    <property type="entry name" value="AAA_lid_3"/>
</dbReference>
<dbReference type="InterPro" id="IPR011546">
    <property type="entry name" value="Pept_M41_FtsH_extracell"/>
</dbReference>
<dbReference type="InterPro" id="IPR003593">
    <property type="entry name" value="AAA+_ATPase"/>
</dbReference>
<dbReference type="EC" id="3.4.24.-" evidence="15"/>
<evidence type="ECO:0000256" key="9">
    <source>
        <dbReference type="ARBA" id="ARBA00022833"/>
    </source>
</evidence>
<comment type="function">
    <text evidence="15">Acts as a processive, ATP-dependent zinc metallopeptidase for both cytoplasmic and membrane proteins. Plays a role in the quality control of integral membrane proteins.</text>
</comment>
<evidence type="ECO:0000256" key="11">
    <source>
        <dbReference type="ARBA" id="ARBA00022989"/>
    </source>
</evidence>
<comment type="similarity">
    <text evidence="16">Belongs to the AAA ATPase family.</text>
</comment>
<dbReference type="Proteomes" id="UP000229681">
    <property type="component" value="Unassembled WGS sequence"/>
</dbReference>
<evidence type="ECO:0000256" key="4">
    <source>
        <dbReference type="ARBA" id="ARBA00022670"/>
    </source>
</evidence>
<dbReference type="InterPro" id="IPR003959">
    <property type="entry name" value="ATPase_AAA_core"/>
</dbReference>
<evidence type="ECO:0000256" key="14">
    <source>
        <dbReference type="ARBA" id="ARBA00061570"/>
    </source>
</evidence>
<dbReference type="Pfam" id="PF01434">
    <property type="entry name" value="Peptidase_M41"/>
    <property type="match status" value="1"/>
</dbReference>
<feature type="domain" description="AAA+ ATPase" evidence="19">
    <location>
        <begin position="229"/>
        <end position="368"/>
    </location>
</feature>
<evidence type="ECO:0000256" key="10">
    <source>
        <dbReference type="ARBA" id="ARBA00022840"/>
    </source>
</evidence>
<feature type="binding site" evidence="15">
    <location>
        <begin position="237"/>
        <end position="244"/>
    </location>
    <ligand>
        <name>ATP</name>
        <dbReference type="ChEBI" id="CHEBI:30616"/>
    </ligand>
</feature>
<keyword evidence="4 15" id="KW-0645">Protease</keyword>
<dbReference type="GO" id="GO:0051301">
    <property type="term" value="P:cell division"/>
    <property type="evidence" value="ECO:0007669"/>
    <property type="project" value="UniProtKB-KW"/>
</dbReference>
<dbReference type="GO" id="GO:0004222">
    <property type="term" value="F:metalloendopeptidase activity"/>
    <property type="evidence" value="ECO:0007669"/>
    <property type="project" value="InterPro"/>
</dbReference>
<feature type="coiled-coil region" evidence="17">
    <location>
        <begin position="595"/>
        <end position="629"/>
    </location>
</feature>
<evidence type="ECO:0000256" key="12">
    <source>
        <dbReference type="ARBA" id="ARBA00023049"/>
    </source>
</evidence>
<comment type="similarity">
    <text evidence="2 15">In the C-terminal section; belongs to the peptidase M41 family.</text>
</comment>
<evidence type="ECO:0000256" key="3">
    <source>
        <dbReference type="ARBA" id="ARBA00022475"/>
    </source>
</evidence>
<comment type="cofactor">
    <cofactor evidence="15">
        <name>Zn(2+)</name>
        <dbReference type="ChEBI" id="CHEBI:29105"/>
    </cofactor>
    <text evidence="15">Binds 1 zinc ion per subunit.</text>
</comment>
<dbReference type="InterPro" id="IPR027417">
    <property type="entry name" value="P-loop_NTPase"/>
</dbReference>
<dbReference type="Gene3D" id="1.10.8.60">
    <property type="match status" value="1"/>
</dbReference>
<keyword evidence="8 15" id="KW-0378">Hydrolase</keyword>
<dbReference type="SMART" id="SM00382">
    <property type="entry name" value="AAA"/>
    <property type="match status" value="1"/>
</dbReference>
<gene>
    <name evidence="15" type="primary">ftsH</name>
    <name evidence="20" type="ORF">CUN49_03080</name>
</gene>
<feature type="binding site" evidence="15">
    <location>
        <position position="458"/>
    </location>
    <ligand>
        <name>Zn(2+)</name>
        <dbReference type="ChEBI" id="CHEBI:29105"/>
        <note>catalytic</note>
    </ligand>
</feature>
<organism evidence="20 21">
    <name type="scientific">Candidatus Thermofonsia Clade 1 bacterium</name>
    <dbReference type="NCBI Taxonomy" id="2364210"/>
    <lineage>
        <taxon>Bacteria</taxon>
        <taxon>Bacillati</taxon>
        <taxon>Chloroflexota</taxon>
        <taxon>Candidatus Thermofontia</taxon>
        <taxon>Candidatus Thermofonsia Clade 1</taxon>
    </lineage>
</organism>
<comment type="subcellular location">
    <subcellularLocation>
        <location evidence="15">Cell membrane</location>
        <topology evidence="15">Multi-pass membrane protein</topology>
        <orientation evidence="15">Cytoplasmic side</orientation>
    </subcellularLocation>
    <subcellularLocation>
        <location evidence="1">Membrane</location>
    </subcellularLocation>
</comment>
<comment type="similarity">
    <text evidence="14 15">In the central section; belongs to the AAA ATPase family.</text>
</comment>
<dbReference type="NCBIfam" id="TIGR01241">
    <property type="entry name" value="FtsH_fam"/>
    <property type="match status" value="1"/>
</dbReference>
<reference evidence="20 21" key="1">
    <citation type="submission" date="2017-11" db="EMBL/GenBank/DDBJ databases">
        <title>Evolution of Phototrophy in the Chloroflexi Phylum Driven by Horizontal Gene Transfer.</title>
        <authorList>
            <person name="Ward L.M."/>
            <person name="Hemp J."/>
            <person name="Shih P.M."/>
            <person name="Mcglynn S.E."/>
            <person name="Fischer W."/>
        </authorList>
    </citation>
    <scope>NUCLEOTIDE SEQUENCE [LARGE SCALE GENOMIC DNA]</scope>
    <source>
        <strain evidence="20">JP3_13</strain>
    </source>
</reference>
<keyword evidence="9 15" id="KW-0862">Zinc</keyword>
<dbReference type="Pfam" id="PF06480">
    <property type="entry name" value="FtsH_ext"/>
    <property type="match status" value="1"/>
</dbReference>
<dbReference type="GO" id="GO:0005886">
    <property type="term" value="C:plasma membrane"/>
    <property type="evidence" value="ECO:0007669"/>
    <property type="project" value="UniProtKB-SubCell"/>
</dbReference>
<sequence length="644" mass="70878">MQKPPKNLPPERDPNGEPEQRPTRPPIPNWVVIALLVGFGVLFLTRIPSIVSDPVGNAIEIPYSTFRAQVEANNVLRIEMRGSQIVGRFRNEVPISGTDASGNIRRGTVLFFSTFLPPIEDRELLPKLVANGVTVITSDPSPSTFLILLLNWGPLILIGLLLLWSFSRARQQQSGIFNFGQSRARRYNEEKPQVTFADVAGEDSAKAELAEIVDFLKDPDKYMRLGARIPRGVLLVGPPGTGKTLLAKAVAGEAKVPFFSLSASEFVEMFVGVGASRVRDLFTRAKAAAPSIVFIDEIDAVGRQRGAGLGGGNDEREQTLNQLLVEMDGFDARETVIVMAATNRPDVLDPALLRPGRFDRQITVDLPDRAGREAILKVHTRDMPLSHDVRLDILAGITIGFSGADLANLANEAALSAARNGRERVTQRDFELALDRIIMGSERPPLSNEQERRTVAIHEAGHALVAALTPEADPVVKVTIVPRGRALGVTQSLPSDDRRNYTKEYLFARLVVLMGGRSAEEVVLNQITSGAENDLRVATRLARDMVAQLGMNEELGPVNYGDSDRQPFLGYSLAQPRIYSEETASLIDRETKRLVEQAHNRARQLCRENRHLLEELAEALLKHEVLDQQQVMDILRPALPVSGD</sequence>
<dbReference type="PROSITE" id="PS00674">
    <property type="entry name" value="AAA"/>
    <property type="match status" value="1"/>
</dbReference>
<dbReference type="AlphaFoldDB" id="A0A2M8PH82"/>
<keyword evidence="6 15" id="KW-0479">Metal-binding</keyword>
<protein>
    <recommendedName>
        <fullName evidence="15">ATP-dependent zinc metalloprotease FtsH</fullName>
        <ecNumber evidence="15">3.4.24.-</ecNumber>
    </recommendedName>
</protein>
<dbReference type="SUPFAM" id="SSF140990">
    <property type="entry name" value="FtsH protease domain-like"/>
    <property type="match status" value="1"/>
</dbReference>
<comment type="caution">
    <text evidence="20">The sequence shown here is derived from an EMBL/GenBank/DDBJ whole genome shotgun (WGS) entry which is preliminary data.</text>
</comment>
<keyword evidence="7 15" id="KW-0547">Nucleotide-binding</keyword>
<keyword evidence="13 15" id="KW-0472">Membrane</keyword>
<name>A0A2M8PH82_9CHLR</name>
<dbReference type="GO" id="GO:0016887">
    <property type="term" value="F:ATP hydrolysis activity"/>
    <property type="evidence" value="ECO:0007669"/>
    <property type="project" value="UniProtKB-UniRule"/>
</dbReference>
<dbReference type="Pfam" id="PF00004">
    <property type="entry name" value="AAA"/>
    <property type="match status" value="1"/>
</dbReference>
<evidence type="ECO:0000256" key="17">
    <source>
        <dbReference type="SAM" id="Coils"/>
    </source>
</evidence>
<accession>A0A2M8PH82</accession>
<evidence type="ECO:0000256" key="6">
    <source>
        <dbReference type="ARBA" id="ARBA00022723"/>
    </source>
</evidence>
<evidence type="ECO:0000256" key="8">
    <source>
        <dbReference type="ARBA" id="ARBA00022801"/>
    </source>
</evidence>
<evidence type="ECO:0000259" key="19">
    <source>
        <dbReference type="SMART" id="SM00382"/>
    </source>
</evidence>
<dbReference type="FunFam" id="1.10.8.60:FF:000001">
    <property type="entry name" value="ATP-dependent zinc metalloprotease FtsH"/>
    <property type="match status" value="1"/>
</dbReference>
<feature type="region of interest" description="Disordered" evidence="18">
    <location>
        <begin position="1"/>
        <end position="24"/>
    </location>
</feature>
<evidence type="ECO:0000256" key="2">
    <source>
        <dbReference type="ARBA" id="ARBA00010044"/>
    </source>
</evidence>
<keyword evidence="20" id="KW-0131">Cell cycle</keyword>
<dbReference type="GO" id="GO:0006508">
    <property type="term" value="P:proteolysis"/>
    <property type="evidence" value="ECO:0007669"/>
    <property type="project" value="UniProtKB-KW"/>
</dbReference>
<feature type="transmembrane region" description="Helical" evidence="15">
    <location>
        <begin position="145"/>
        <end position="166"/>
    </location>
</feature>
<dbReference type="InterPro" id="IPR003960">
    <property type="entry name" value="ATPase_AAA_CS"/>
</dbReference>
<keyword evidence="10 15" id="KW-0067">ATP-binding</keyword>
<keyword evidence="3 15" id="KW-1003">Cell membrane</keyword>
<dbReference type="PANTHER" id="PTHR23076:SF97">
    <property type="entry name" value="ATP-DEPENDENT ZINC METALLOPROTEASE YME1L1"/>
    <property type="match status" value="1"/>
</dbReference>
<dbReference type="GO" id="GO:0008270">
    <property type="term" value="F:zinc ion binding"/>
    <property type="evidence" value="ECO:0007669"/>
    <property type="project" value="UniProtKB-UniRule"/>
</dbReference>
<dbReference type="Pfam" id="PF17862">
    <property type="entry name" value="AAA_lid_3"/>
    <property type="match status" value="1"/>
</dbReference>
<evidence type="ECO:0000256" key="18">
    <source>
        <dbReference type="SAM" id="MobiDB-lite"/>
    </source>
</evidence>
<dbReference type="InterPro" id="IPR037219">
    <property type="entry name" value="Peptidase_M41-like"/>
</dbReference>
<evidence type="ECO:0000313" key="21">
    <source>
        <dbReference type="Proteomes" id="UP000229681"/>
    </source>
</evidence>
<evidence type="ECO:0000256" key="15">
    <source>
        <dbReference type="HAMAP-Rule" id="MF_01458"/>
    </source>
</evidence>
<dbReference type="PANTHER" id="PTHR23076">
    <property type="entry name" value="METALLOPROTEASE M41 FTSH"/>
    <property type="match status" value="1"/>
</dbReference>
<dbReference type="HAMAP" id="MF_01458">
    <property type="entry name" value="FtsH"/>
    <property type="match status" value="1"/>
</dbReference>
<dbReference type="EMBL" id="PGTM01000025">
    <property type="protein sequence ID" value="PJF36908.1"/>
    <property type="molecule type" value="Genomic_DNA"/>
</dbReference>
<dbReference type="GO" id="GO:0005524">
    <property type="term" value="F:ATP binding"/>
    <property type="evidence" value="ECO:0007669"/>
    <property type="project" value="UniProtKB-UniRule"/>
</dbReference>
<comment type="subunit">
    <text evidence="15">Homohexamer.</text>
</comment>
<evidence type="ECO:0000256" key="16">
    <source>
        <dbReference type="RuleBase" id="RU003651"/>
    </source>
</evidence>
<evidence type="ECO:0000256" key="1">
    <source>
        <dbReference type="ARBA" id="ARBA00004370"/>
    </source>
</evidence>
<keyword evidence="20" id="KW-0132">Cell division</keyword>
<dbReference type="FunFam" id="1.20.58.760:FF:000001">
    <property type="entry name" value="ATP-dependent zinc metalloprotease FtsH"/>
    <property type="match status" value="1"/>
</dbReference>
<dbReference type="FunFam" id="3.40.50.300:FF:000001">
    <property type="entry name" value="ATP-dependent zinc metalloprotease FtsH"/>
    <property type="match status" value="1"/>
</dbReference>
<dbReference type="Gene3D" id="3.30.720.210">
    <property type="match status" value="1"/>
</dbReference>
<dbReference type="InterPro" id="IPR005936">
    <property type="entry name" value="FtsH"/>
</dbReference>
<dbReference type="Gene3D" id="3.40.50.300">
    <property type="entry name" value="P-loop containing nucleotide triphosphate hydrolases"/>
    <property type="match status" value="1"/>
</dbReference>
<dbReference type="GO" id="GO:0004176">
    <property type="term" value="F:ATP-dependent peptidase activity"/>
    <property type="evidence" value="ECO:0007669"/>
    <property type="project" value="InterPro"/>
</dbReference>
<evidence type="ECO:0000256" key="5">
    <source>
        <dbReference type="ARBA" id="ARBA00022692"/>
    </source>
</evidence>
<feature type="active site" evidence="15">
    <location>
        <position position="459"/>
    </location>
</feature>
<keyword evidence="11 15" id="KW-1133">Transmembrane helix</keyword>
<feature type="binding site" evidence="15">
    <location>
        <position position="462"/>
    </location>
    <ligand>
        <name>Zn(2+)</name>
        <dbReference type="ChEBI" id="CHEBI:29105"/>
        <note>catalytic</note>
    </ligand>
</feature>
<keyword evidence="17" id="KW-0175">Coiled coil</keyword>
<dbReference type="InterPro" id="IPR000642">
    <property type="entry name" value="Peptidase_M41"/>
</dbReference>
<feature type="compositionally biased region" description="Basic and acidic residues" evidence="18">
    <location>
        <begin position="9"/>
        <end position="22"/>
    </location>
</feature>
<proteinExistence type="inferred from homology"/>
<keyword evidence="12 15" id="KW-0482">Metalloprotease</keyword>
<evidence type="ECO:0000256" key="7">
    <source>
        <dbReference type="ARBA" id="ARBA00022741"/>
    </source>
</evidence>
<feature type="transmembrane region" description="Helical" evidence="15">
    <location>
        <begin position="27"/>
        <end position="45"/>
    </location>
</feature>
<dbReference type="Gene3D" id="1.20.58.760">
    <property type="entry name" value="Peptidase M41"/>
    <property type="match status" value="1"/>
</dbReference>
<dbReference type="GO" id="GO:0030163">
    <property type="term" value="P:protein catabolic process"/>
    <property type="evidence" value="ECO:0007669"/>
    <property type="project" value="UniProtKB-UniRule"/>
</dbReference>
<evidence type="ECO:0000256" key="13">
    <source>
        <dbReference type="ARBA" id="ARBA00023136"/>
    </source>
</evidence>
<keyword evidence="5 15" id="KW-0812">Transmembrane</keyword>
<evidence type="ECO:0000313" key="20">
    <source>
        <dbReference type="EMBL" id="PJF36908.1"/>
    </source>
</evidence>
<feature type="binding site" evidence="15">
    <location>
        <position position="534"/>
    </location>
    <ligand>
        <name>Zn(2+)</name>
        <dbReference type="ChEBI" id="CHEBI:29105"/>
        <note>catalytic</note>
    </ligand>
</feature>
<dbReference type="SUPFAM" id="SSF52540">
    <property type="entry name" value="P-loop containing nucleoside triphosphate hydrolases"/>
    <property type="match status" value="1"/>
</dbReference>